<dbReference type="PROSITE" id="PS51910">
    <property type="entry name" value="GH18_2"/>
    <property type="match status" value="1"/>
</dbReference>
<dbReference type="InterPro" id="IPR029070">
    <property type="entry name" value="Chitinase_insertion_sf"/>
</dbReference>
<dbReference type="InterPro" id="IPR001223">
    <property type="entry name" value="Glyco_hydro18_cat"/>
</dbReference>
<gene>
    <name evidence="2" type="ORF">GPM918_LOCUS8651</name>
    <name evidence="3" type="ORF">SRO942_LOCUS8651</name>
</gene>
<dbReference type="SUPFAM" id="SSF51445">
    <property type="entry name" value="(Trans)glycosidases"/>
    <property type="match status" value="1"/>
</dbReference>
<evidence type="ECO:0000313" key="3">
    <source>
        <dbReference type="EMBL" id="CAF3683729.1"/>
    </source>
</evidence>
<dbReference type="EMBL" id="CAJOBC010001530">
    <property type="protein sequence ID" value="CAF3683729.1"/>
    <property type="molecule type" value="Genomic_DNA"/>
</dbReference>
<dbReference type="GO" id="GO:0005576">
    <property type="term" value="C:extracellular region"/>
    <property type="evidence" value="ECO:0007669"/>
    <property type="project" value="TreeGrafter"/>
</dbReference>
<evidence type="ECO:0000259" key="1">
    <source>
        <dbReference type="PROSITE" id="PS51910"/>
    </source>
</evidence>
<evidence type="ECO:0000313" key="4">
    <source>
        <dbReference type="Proteomes" id="UP000663829"/>
    </source>
</evidence>
<protein>
    <recommendedName>
        <fullName evidence="1">GH18 domain-containing protein</fullName>
    </recommendedName>
</protein>
<dbReference type="SUPFAM" id="SSF54556">
    <property type="entry name" value="Chitinase insertion domain"/>
    <property type="match status" value="1"/>
</dbReference>
<comment type="caution">
    <text evidence="2">The sequence shown here is derived from an EMBL/GenBank/DDBJ whole genome shotgun (WGS) entry which is preliminary data.</text>
</comment>
<dbReference type="InterPro" id="IPR050314">
    <property type="entry name" value="Glycosyl_Hydrlase_18"/>
</dbReference>
<dbReference type="OrthoDB" id="76388at2759"/>
<dbReference type="AlphaFoldDB" id="A0A813ZLL7"/>
<dbReference type="GO" id="GO:0006032">
    <property type="term" value="P:chitin catabolic process"/>
    <property type="evidence" value="ECO:0007669"/>
    <property type="project" value="TreeGrafter"/>
</dbReference>
<dbReference type="Gene3D" id="3.10.50.10">
    <property type="match status" value="1"/>
</dbReference>
<dbReference type="Proteomes" id="UP000681722">
    <property type="component" value="Unassembled WGS sequence"/>
</dbReference>
<dbReference type="Gene3D" id="3.20.20.80">
    <property type="entry name" value="Glycosidases"/>
    <property type="match status" value="1"/>
</dbReference>
<keyword evidence="4" id="KW-1185">Reference proteome</keyword>
<accession>A0A813ZLL7</accession>
<feature type="domain" description="GH18" evidence="1">
    <location>
        <begin position="1"/>
        <end position="106"/>
    </location>
</feature>
<reference evidence="2" key="1">
    <citation type="submission" date="2021-02" db="EMBL/GenBank/DDBJ databases">
        <authorList>
            <person name="Nowell W R."/>
        </authorList>
    </citation>
    <scope>NUCLEOTIDE SEQUENCE</scope>
</reference>
<sequence length="207" mass="23350">SEGGEAGPYTKEEGILAYFEICQKLRANNWTTEWDHDSQAQYAYYENQWVGYDSLGSATLKVIWAKTLGLGGAMLWTLDYDDYTGLFCGRGMFPFTKRVHETMFDDVITSATASNLTDNSTPLSDTSAINLLSTQIIDSKKQSPSSTIINIYSSPLSSRNTTRNTKIISDHRIKNDGGERQQQQKLYYSIIITLWILHEVNNLSVIH</sequence>
<dbReference type="GO" id="GO:0008061">
    <property type="term" value="F:chitin binding"/>
    <property type="evidence" value="ECO:0007669"/>
    <property type="project" value="TreeGrafter"/>
</dbReference>
<dbReference type="InterPro" id="IPR017853">
    <property type="entry name" value="GH"/>
</dbReference>
<dbReference type="FunFam" id="3.10.50.10:FF:000008">
    <property type="entry name" value="Chitinase 11"/>
    <property type="match status" value="1"/>
</dbReference>
<feature type="non-terminal residue" evidence="2">
    <location>
        <position position="1"/>
    </location>
</feature>
<dbReference type="PANTHER" id="PTHR11177:SF317">
    <property type="entry name" value="CHITINASE 12-RELATED"/>
    <property type="match status" value="1"/>
</dbReference>
<evidence type="ECO:0000313" key="2">
    <source>
        <dbReference type="EMBL" id="CAF0901301.1"/>
    </source>
</evidence>
<dbReference type="GO" id="GO:0005975">
    <property type="term" value="P:carbohydrate metabolic process"/>
    <property type="evidence" value="ECO:0007669"/>
    <property type="project" value="InterPro"/>
</dbReference>
<dbReference type="EMBL" id="CAJNOQ010001530">
    <property type="protein sequence ID" value="CAF0901301.1"/>
    <property type="molecule type" value="Genomic_DNA"/>
</dbReference>
<organism evidence="2 4">
    <name type="scientific">Didymodactylos carnosus</name>
    <dbReference type="NCBI Taxonomy" id="1234261"/>
    <lineage>
        <taxon>Eukaryota</taxon>
        <taxon>Metazoa</taxon>
        <taxon>Spiralia</taxon>
        <taxon>Gnathifera</taxon>
        <taxon>Rotifera</taxon>
        <taxon>Eurotatoria</taxon>
        <taxon>Bdelloidea</taxon>
        <taxon>Philodinida</taxon>
        <taxon>Philodinidae</taxon>
        <taxon>Didymodactylos</taxon>
    </lineage>
</organism>
<dbReference type="GO" id="GO:0004568">
    <property type="term" value="F:chitinase activity"/>
    <property type="evidence" value="ECO:0007669"/>
    <property type="project" value="TreeGrafter"/>
</dbReference>
<proteinExistence type="predicted"/>
<dbReference type="Proteomes" id="UP000663829">
    <property type="component" value="Unassembled WGS sequence"/>
</dbReference>
<name>A0A813ZLL7_9BILA</name>
<dbReference type="Pfam" id="PF00704">
    <property type="entry name" value="Glyco_hydro_18"/>
    <property type="match status" value="1"/>
</dbReference>
<dbReference type="PANTHER" id="PTHR11177">
    <property type="entry name" value="CHITINASE"/>
    <property type="match status" value="1"/>
</dbReference>